<feature type="transmembrane region" description="Helical" evidence="1">
    <location>
        <begin position="82"/>
        <end position="99"/>
    </location>
</feature>
<feature type="transmembrane region" description="Helical" evidence="1">
    <location>
        <begin position="247"/>
        <end position="263"/>
    </location>
</feature>
<dbReference type="GO" id="GO:0016020">
    <property type="term" value="C:membrane"/>
    <property type="evidence" value="ECO:0007669"/>
    <property type="project" value="InterPro"/>
</dbReference>
<feature type="transmembrane region" description="Helical" evidence="1">
    <location>
        <begin position="105"/>
        <end position="123"/>
    </location>
</feature>
<dbReference type="Pfam" id="PF00892">
    <property type="entry name" value="EamA"/>
    <property type="match status" value="2"/>
</dbReference>
<keyword evidence="1" id="KW-0812">Transmembrane</keyword>
<organism evidence="3 4">
    <name type="scientific">Hydrogenophaga intermedia</name>
    <dbReference type="NCBI Taxonomy" id="65786"/>
    <lineage>
        <taxon>Bacteria</taxon>
        <taxon>Pseudomonadati</taxon>
        <taxon>Pseudomonadota</taxon>
        <taxon>Betaproteobacteria</taxon>
        <taxon>Burkholderiales</taxon>
        <taxon>Comamonadaceae</taxon>
        <taxon>Hydrogenophaga</taxon>
    </lineage>
</organism>
<dbReference type="InterPro" id="IPR000620">
    <property type="entry name" value="EamA_dom"/>
</dbReference>
<reference evidence="4" key="1">
    <citation type="submission" date="2014-11" db="EMBL/GenBank/DDBJ databases">
        <title>Draft genome sequence of Hydrogenophaga intermedia S1.</title>
        <authorList>
            <person name="Gan H.M."/>
            <person name="Chew T.H."/>
            <person name="Stolz A."/>
        </authorList>
    </citation>
    <scope>NUCLEOTIDE SEQUENCE [LARGE SCALE GENOMIC DNA]</scope>
    <source>
        <strain evidence="4">S1</strain>
    </source>
</reference>
<sequence>MTALTVPIAGRALAGIALLVSATACFAVLDTTVKAVGAVVSVLLVIWFRYLFHAAAMTAWLLPRRGRAALRTGHPRFQLLRGALLLSLSLMGFVALQQMPVGEFTAILMFTPLAVTLMGATLLRERVSAVQWLLVIGGFAGVLLVVRPDGGDIGWASALPLAMVFISAWFQILTARMARTEDPLTMHLYTGWVGALVTSALLPFVWQAIPDARTLALLVLVGVMGTLGHLLLILAYQRAPASTLSPYLYTQIAFAMAFGWLVFGHVPGAIELTGIALIVLCGALSGWRTARSRLPVSPPED</sequence>
<dbReference type="RefSeq" id="WP_009517834.1">
    <property type="nucleotide sequence ID" value="NZ_CCAE010000002.1"/>
</dbReference>
<feature type="transmembrane region" description="Helical" evidence="1">
    <location>
        <begin position="215"/>
        <end position="235"/>
    </location>
</feature>
<dbReference type="SUPFAM" id="SSF103481">
    <property type="entry name" value="Multidrug resistance efflux transporter EmrE"/>
    <property type="match status" value="2"/>
</dbReference>
<protein>
    <submittedName>
        <fullName evidence="3">Putative drug/metabolite transporter, EamA-like protein</fullName>
    </submittedName>
</protein>
<name>A0A1L1P9X3_HYDIT</name>
<evidence type="ECO:0000313" key="3">
    <source>
        <dbReference type="EMBL" id="CDN86170.1"/>
    </source>
</evidence>
<dbReference type="EMBL" id="CCAE010000002">
    <property type="protein sequence ID" value="CDN86170.1"/>
    <property type="molecule type" value="Genomic_DNA"/>
</dbReference>
<dbReference type="PANTHER" id="PTHR22911">
    <property type="entry name" value="ACYL-MALONYL CONDENSING ENZYME-RELATED"/>
    <property type="match status" value="1"/>
</dbReference>
<dbReference type="AlphaFoldDB" id="A0A1L1P9X3"/>
<keyword evidence="1" id="KW-0472">Membrane</keyword>
<feature type="transmembrane region" description="Helical" evidence="1">
    <location>
        <begin position="12"/>
        <end position="29"/>
    </location>
</feature>
<feature type="transmembrane region" description="Helical" evidence="1">
    <location>
        <begin position="130"/>
        <end position="147"/>
    </location>
</feature>
<proteinExistence type="predicted"/>
<accession>A0A1L1P9X3</accession>
<evidence type="ECO:0000313" key="4">
    <source>
        <dbReference type="Proteomes" id="UP000028878"/>
    </source>
</evidence>
<keyword evidence="4" id="KW-1185">Reference proteome</keyword>
<dbReference type="InterPro" id="IPR037185">
    <property type="entry name" value="EmrE-like"/>
</dbReference>
<feature type="transmembrane region" description="Helical" evidence="1">
    <location>
        <begin position="186"/>
        <end position="209"/>
    </location>
</feature>
<feature type="transmembrane region" description="Helical" evidence="1">
    <location>
        <begin position="153"/>
        <end position="174"/>
    </location>
</feature>
<feature type="transmembrane region" description="Helical" evidence="1">
    <location>
        <begin position="35"/>
        <end position="62"/>
    </location>
</feature>
<evidence type="ECO:0000259" key="2">
    <source>
        <dbReference type="Pfam" id="PF00892"/>
    </source>
</evidence>
<keyword evidence="1" id="KW-1133">Transmembrane helix</keyword>
<dbReference type="PANTHER" id="PTHR22911:SF103">
    <property type="entry name" value="BLR2811 PROTEIN"/>
    <property type="match status" value="1"/>
</dbReference>
<feature type="domain" description="EamA" evidence="2">
    <location>
        <begin position="14"/>
        <end position="146"/>
    </location>
</feature>
<feature type="domain" description="EamA" evidence="2">
    <location>
        <begin position="161"/>
        <end position="280"/>
    </location>
</feature>
<feature type="transmembrane region" description="Helical" evidence="1">
    <location>
        <begin position="269"/>
        <end position="287"/>
    </location>
</feature>
<evidence type="ECO:0000256" key="1">
    <source>
        <dbReference type="SAM" id="Phobius"/>
    </source>
</evidence>
<dbReference type="Proteomes" id="UP000028878">
    <property type="component" value="Unassembled WGS sequence"/>
</dbReference>
<gene>
    <name evidence="3" type="ORF">BN948_00571</name>
</gene>